<dbReference type="Proteomes" id="UP000321154">
    <property type="component" value="Unassembled WGS sequence"/>
</dbReference>
<dbReference type="OrthoDB" id="5117223at2"/>
<keyword evidence="1" id="KW-0472">Membrane</keyword>
<feature type="transmembrane region" description="Helical" evidence="1">
    <location>
        <begin position="122"/>
        <end position="144"/>
    </location>
</feature>
<dbReference type="RefSeq" id="WP_146855456.1">
    <property type="nucleotide sequence ID" value="NZ_BAAAHR010000003.1"/>
</dbReference>
<reference evidence="3 5" key="2">
    <citation type="submission" date="2020-07" db="EMBL/GenBank/DDBJ databases">
        <title>Sequencing the genomes of 1000 actinobacteria strains.</title>
        <authorList>
            <person name="Klenk H.-P."/>
        </authorList>
    </citation>
    <scope>NUCLEOTIDE SEQUENCE [LARGE SCALE GENOMIC DNA]</scope>
    <source>
        <strain evidence="3 5">DSM 10309</strain>
    </source>
</reference>
<keyword evidence="1" id="KW-1133">Transmembrane helix</keyword>
<feature type="transmembrane region" description="Helical" evidence="1">
    <location>
        <begin position="276"/>
        <end position="295"/>
    </location>
</feature>
<sequence>MVWICFWVLWPVGGGLVLAVGWWLLRTRRTDPHDRRPPTSGIVAGFLLLTIAIAARVVFGPLAFVLDLPSGLSSAYSDLRFALPLVLGVVGLVIVAFPFSARRTGGAADLAPRTPFSFARGGWFVAPTVVLAAILALTIAAGLASERDTSTGRYDAYTVAIGGETSMGTTIYGWFHSVPCLIAIGVLIAAAGVDLVLIARPALARDRDHDRRRRTTRTRTVLALATGSLLLHLGLVLDSLAGTATLRGRFSTSVGPLDSWTPFAALEPALSTTSGLATAFGFAFWFAVLLAGVPARRSPETSRP</sequence>
<name>A0A7W3JL21_9MICO</name>
<feature type="transmembrane region" description="Helical" evidence="1">
    <location>
        <begin position="174"/>
        <end position="199"/>
    </location>
</feature>
<evidence type="ECO:0000313" key="3">
    <source>
        <dbReference type="EMBL" id="MBA8814793.1"/>
    </source>
</evidence>
<reference evidence="2 4" key="1">
    <citation type="submission" date="2019-07" db="EMBL/GenBank/DDBJ databases">
        <title>Whole genome shotgun sequence of Frigoribacterium faeni NBRC 103066.</title>
        <authorList>
            <person name="Hosoyama A."/>
            <person name="Uohara A."/>
            <person name="Ohji S."/>
            <person name="Ichikawa N."/>
        </authorList>
    </citation>
    <scope>NUCLEOTIDE SEQUENCE [LARGE SCALE GENOMIC DNA]</scope>
    <source>
        <strain evidence="2 4">NBRC 103066</strain>
    </source>
</reference>
<keyword evidence="4" id="KW-1185">Reference proteome</keyword>
<dbReference type="Proteomes" id="UP000522688">
    <property type="component" value="Unassembled WGS sequence"/>
</dbReference>
<comment type="caution">
    <text evidence="3">The sequence shown here is derived from an EMBL/GenBank/DDBJ whole genome shotgun (WGS) entry which is preliminary data.</text>
</comment>
<feature type="transmembrane region" description="Helical" evidence="1">
    <location>
        <begin position="6"/>
        <end position="25"/>
    </location>
</feature>
<evidence type="ECO:0000313" key="4">
    <source>
        <dbReference type="Proteomes" id="UP000321154"/>
    </source>
</evidence>
<feature type="transmembrane region" description="Helical" evidence="1">
    <location>
        <begin position="220"/>
        <end position="237"/>
    </location>
</feature>
<proteinExistence type="predicted"/>
<evidence type="ECO:0000313" key="2">
    <source>
        <dbReference type="EMBL" id="GEK83584.1"/>
    </source>
</evidence>
<feature type="transmembrane region" description="Helical" evidence="1">
    <location>
        <begin position="46"/>
        <end position="66"/>
    </location>
</feature>
<dbReference type="AlphaFoldDB" id="A0A7W3JL21"/>
<evidence type="ECO:0000313" key="5">
    <source>
        <dbReference type="Proteomes" id="UP000522688"/>
    </source>
</evidence>
<evidence type="ECO:0000256" key="1">
    <source>
        <dbReference type="SAM" id="Phobius"/>
    </source>
</evidence>
<organism evidence="3 5">
    <name type="scientific">Frigoribacterium faeni</name>
    <dbReference type="NCBI Taxonomy" id="145483"/>
    <lineage>
        <taxon>Bacteria</taxon>
        <taxon>Bacillati</taxon>
        <taxon>Actinomycetota</taxon>
        <taxon>Actinomycetes</taxon>
        <taxon>Micrococcales</taxon>
        <taxon>Microbacteriaceae</taxon>
        <taxon>Frigoribacterium</taxon>
    </lineage>
</organism>
<feature type="transmembrane region" description="Helical" evidence="1">
    <location>
        <begin position="81"/>
        <end position="101"/>
    </location>
</feature>
<gene>
    <name evidence="3" type="ORF">FB463_003068</name>
    <name evidence="2" type="ORF">FFA01_18930</name>
</gene>
<protein>
    <submittedName>
        <fullName evidence="3">Uncharacterized protein</fullName>
    </submittedName>
</protein>
<dbReference type="EMBL" id="JACGWW010000008">
    <property type="protein sequence ID" value="MBA8814793.1"/>
    <property type="molecule type" value="Genomic_DNA"/>
</dbReference>
<keyword evidence="1" id="KW-0812">Transmembrane</keyword>
<accession>A0A7W3JL21</accession>
<dbReference type="EMBL" id="BJUV01000017">
    <property type="protein sequence ID" value="GEK83584.1"/>
    <property type="molecule type" value="Genomic_DNA"/>
</dbReference>